<feature type="transmembrane region" description="Helical" evidence="11">
    <location>
        <begin position="366"/>
        <end position="391"/>
    </location>
</feature>
<feature type="transmembrane region" description="Helical" evidence="11">
    <location>
        <begin position="206"/>
        <end position="229"/>
    </location>
</feature>
<feature type="transmembrane region" description="Helical" evidence="11">
    <location>
        <begin position="96"/>
        <end position="118"/>
    </location>
</feature>
<keyword evidence="4 11" id="KW-0812">Transmembrane</keyword>
<organism evidence="13 14">
    <name type="scientific">Petrimonas mucosa</name>
    <dbReference type="NCBI Taxonomy" id="1642646"/>
    <lineage>
        <taxon>Bacteria</taxon>
        <taxon>Pseudomonadati</taxon>
        <taxon>Bacteroidota</taxon>
        <taxon>Bacteroidia</taxon>
        <taxon>Bacteroidales</taxon>
        <taxon>Dysgonomonadaceae</taxon>
        <taxon>Petrimonas</taxon>
    </lineage>
</organism>
<dbReference type="GO" id="GO:0015297">
    <property type="term" value="F:antiporter activity"/>
    <property type="evidence" value="ECO:0007669"/>
    <property type="project" value="UniProtKB-KW"/>
</dbReference>
<comment type="similarity">
    <text evidence="10">Belongs to the NhaD Na(+)/H(+) (TC 2.A.62) antiporter family.</text>
</comment>
<gene>
    <name evidence="13" type="primary">nhaD1</name>
    <name evidence="13" type="ORF">ING2E5A_1333</name>
</gene>
<dbReference type="GO" id="GO:0016020">
    <property type="term" value="C:membrane"/>
    <property type="evidence" value="ECO:0007669"/>
    <property type="project" value="UniProtKB-SubCell"/>
</dbReference>
<feature type="transmembrane region" description="Helical" evidence="11">
    <location>
        <begin position="284"/>
        <end position="302"/>
    </location>
</feature>
<protein>
    <submittedName>
        <fullName evidence="13">Na(+)/H(+) antiporter NhaD</fullName>
    </submittedName>
</protein>
<evidence type="ECO:0000259" key="12">
    <source>
        <dbReference type="Pfam" id="PF03600"/>
    </source>
</evidence>
<feature type="transmembrane region" description="Helical" evidence="11">
    <location>
        <begin position="259"/>
        <end position="278"/>
    </location>
</feature>
<accession>A0A1G4G6M6</accession>
<keyword evidence="14" id="KW-1185">Reference proteome</keyword>
<feature type="domain" description="Citrate transporter-like" evidence="12">
    <location>
        <begin position="13"/>
        <end position="392"/>
    </location>
</feature>
<keyword evidence="7" id="KW-0406">Ion transport</keyword>
<dbReference type="GO" id="GO:0006814">
    <property type="term" value="P:sodium ion transport"/>
    <property type="evidence" value="ECO:0007669"/>
    <property type="project" value="UniProtKB-KW"/>
</dbReference>
<keyword evidence="3" id="KW-0050">Antiport</keyword>
<dbReference type="InterPro" id="IPR004680">
    <property type="entry name" value="Cit_transptr-like_dom"/>
</dbReference>
<evidence type="ECO:0000256" key="8">
    <source>
        <dbReference type="ARBA" id="ARBA00023136"/>
    </source>
</evidence>
<feature type="transmembrane region" description="Helical" evidence="11">
    <location>
        <begin position="27"/>
        <end position="44"/>
    </location>
</feature>
<name>A0A1G4G6M6_9BACT</name>
<evidence type="ECO:0000256" key="6">
    <source>
        <dbReference type="ARBA" id="ARBA00023053"/>
    </source>
</evidence>
<reference evidence="13 14" key="1">
    <citation type="submission" date="2016-08" db="EMBL/GenBank/DDBJ databases">
        <authorList>
            <person name="Seilhamer J.J."/>
        </authorList>
    </citation>
    <scope>NUCLEOTIDE SEQUENCE [LARGE SCALE GENOMIC DNA]</scope>
    <source>
        <strain evidence="13">ING2-E5A</strain>
    </source>
</reference>
<dbReference type="RefSeq" id="WP_071136698.1">
    <property type="nucleotide sequence ID" value="NZ_DUQN01000029.1"/>
</dbReference>
<feature type="transmembrane region" description="Helical" evidence="11">
    <location>
        <begin position="412"/>
        <end position="442"/>
    </location>
</feature>
<keyword evidence="6" id="KW-0915">Sodium</keyword>
<feature type="transmembrane region" description="Helical" evidence="11">
    <location>
        <begin position="454"/>
        <end position="471"/>
    </location>
</feature>
<evidence type="ECO:0000256" key="5">
    <source>
        <dbReference type="ARBA" id="ARBA00022989"/>
    </source>
</evidence>
<sequence length="476" mass="52818">MIYAMILLFIAGYIFIAMEHTVKVNKAGVALLIGTLLWVLYVYLAPDTVLIVSPDAFNHFVQTHPELQLHDFNTQVRHFVIDHQILESIGDIAEMLFFLLAAMTIVEFIDVHGGFTYITEKITTRKKRQLLWLIALITFFMSAVLDNLTTTIVMIMLTRRIISETRERWLFGSIIVIAANSGGAWSPIGDVTTIMLWVKGNVTTAIIPQLFFPSLVSTVVPLLVAQFLLKGSVVEAEMSLSEERENAELLRHMQKNDRLGILVFGVSILILSPVFKAVTHLPPFIGLLLGVSLLWIYTEILYNRKNQLNENLKLRVSKVLGRIDFSTLMFFLGILLAVDALQSAGILQQASRFMAQHLPNVFAQGYTIGLLSAIVDNVPLVAAAIGMYPVLDPAAVSTMADPLFMQNFIEDGVFWHFLAYCAGVGGSILIIGSAAGVVFMGLEKVPFGWYLKRISLIALLGYTFGAGAYILQQAIF</sequence>
<dbReference type="NCBIfam" id="NF038006">
    <property type="entry name" value="NhaD_1"/>
    <property type="match status" value="1"/>
</dbReference>
<feature type="transmembrane region" description="Helical" evidence="11">
    <location>
        <begin position="169"/>
        <end position="186"/>
    </location>
</feature>
<dbReference type="Pfam" id="PF03600">
    <property type="entry name" value="CitMHS"/>
    <property type="match status" value="1"/>
</dbReference>
<keyword evidence="2" id="KW-0813">Transport</keyword>
<dbReference type="PANTHER" id="PTHR43269">
    <property type="entry name" value="SODIUM/PROTON ANTIPORTER 1-RELATED"/>
    <property type="match status" value="1"/>
</dbReference>
<evidence type="ECO:0000313" key="13">
    <source>
        <dbReference type="EMBL" id="SCM57430.1"/>
    </source>
</evidence>
<keyword evidence="9" id="KW-0739">Sodium transport</keyword>
<evidence type="ECO:0000256" key="10">
    <source>
        <dbReference type="ARBA" id="ARBA00025753"/>
    </source>
</evidence>
<dbReference type="EMBL" id="LT608328">
    <property type="protein sequence ID" value="SCM57430.1"/>
    <property type="molecule type" value="Genomic_DNA"/>
</dbReference>
<dbReference type="Proteomes" id="UP000178485">
    <property type="component" value="Chromosome i"/>
</dbReference>
<evidence type="ECO:0000256" key="9">
    <source>
        <dbReference type="ARBA" id="ARBA00023201"/>
    </source>
</evidence>
<dbReference type="STRING" id="1642646.ING2E5A_1333"/>
<evidence type="ECO:0000256" key="11">
    <source>
        <dbReference type="SAM" id="Phobius"/>
    </source>
</evidence>
<comment type="subcellular location">
    <subcellularLocation>
        <location evidence="1">Membrane</location>
        <topology evidence="1">Multi-pass membrane protein</topology>
    </subcellularLocation>
</comment>
<dbReference type="InterPro" id="IPR045016">
    <property type="entry name" value="NhaD-like"/>
</dbReference>
<proteinExistence type="inferred from homology"/>
<dbReference type="AlphaFoldDB" id="A0A1G4G6M6"/>
<evidence type="ECO:0000256" key="4">
    <source>
        <dbReference type="ARBA" id="ARBA00022692"/>
    </source>
</evidence>
<feature type="transmembrane region" description="Helical" evidence="11">
    <location>
        <begin position="323"/>
        <end position="346"/>
    </location>
</feature>
<evidence type="ECO:0000313" key="14">
    <source>
        <dbReference type="Proteomes" id="UP000178485"/>
    </source>
</evidence>
<evidence type="ECO:0000256" key="3">
    <source>
        <dbReference type="ARBA" id="ARBA00022449"/>
    </source>
</evidence>
<evidence type="ECO:0000256" key="2">
    <source>
        <dbReference type="ARBA" id="ARBA00022448"/>
    </source>
</evidence>
<dbReference type="KEGG" id="pmuc:ING2E5A_1333"/>
<feature type="transmembrane region" description="Helical" evidence="11">
    <location>
        <begin position="130"/>
        <end position="157"/>
    </location>
</feature>
<keyword evidence="8 11" id="KW-0472">Membrane</keyword>
<evidence type="ECO:0000256" key="1">
    <source>
        <dbReference type="ARBA" id="ARBA00004141"/>
    </source>
</evidence>
<dbReference type="PANTHER" id="PTHR43269:SF2">
    <property type="entry name" value="SODIUM_PROTON ANTIPORTER 1-RELATED"/>
    <property type="match status" value="1"/>
</dbReference>
<evidence type="ECO:0000256" key="7">
    <source>
        <dbReference type="ARBA" id="ARBA00023065"/>
    </source>
</evidence>
<keyword evidence="5 11" id="KW-1133">Transmembrane helix</keyword>